<sequence length="427" mass="45935">MASDDLVFVESGPSMQVIPSSSVGSPGATNNSNTKEFQHTYPPSPVMVPYRDCKPCELVFGSKTEYTPYSPIAGSSGNLERCCHGNCQRHDKAATARETIRSPPVFELPPPPTYVGPPSSYVPPPGVRTKNTKTSFHPPSPPPLSYNPPISCLPPPPPRVSISIPPPPPPFPLPPMVAPTAPPLPLPVQCPPPPPTPPFHSPSSRILRDFPESYDSISTPADLLPVRYSGESLLDTSRVIRIAPFKRNLLLTFHRAHIADFEELKWLLQHGSTDTWYTTPPRAWLRAQDTADAAGAADLPSRVEHARPVSLETPRVWASAALVTPTDDDVYDCATGHTLANTGAAPFSGACPTCTDEKTEALEATPLTYYVVLATCQASEPFVHGAHFNGTQIYKLVKCGSRDAAAAEAFYAAGVNGWSVVFSCAVR</sequence>
<evidence type="ECO:0000313" key="2">
    <source>
        <dbReference type="EMBL" id="KAF1980136.1"/>
    </source>
</evidence>
<organism evidence="2 3">
    <name type="scientific">Bimuria novae-zelandiae CBS 107.79</name>
    <dbReference type="NCBI Taxonomy" id="1447943"/>
    <lineage>
        <taxon>Eukaryota</taxon>
        <taxon>Fungi</taxon>
        <taxon>Dikarya</taxon>
        <taxon>Ascomycota</taxon>
        <taxon>Pezizomycotina</taxon>
        <taxon>Dothideomycetes</taxon>
        <taxon>Pleosporomycetidae</taxon>
        <taxon>Pleosporales</taxon>
        <taxon>Massarineae</taxon>
        <taxon>Didymosphaeriaceae</taxon>
        <taxon>Bimuria</taxon>
    </lineage>
</organism>
<dbReference type="EMBL" id="ML976656">
    <property type="protein sequence ID" value="KAF1980136.1"/>
    <property type="molecule type" value="Genomic_DNA"/>
</dbReference>
<reference evidence="2" key="1">
    <citation type="journal article" date="2020" name="Stud. Mycol.">
        <title>101 Dothideomycetes genomes: a test case for predicting lifestyles and emergence of pathogens.</title>
        <authorList>
            <person name="Haridas S."/>
            <person name="Albert R."/>
            <person name="Binder M."/>
            <person name="Bloem J."/>
            <person name="Labutti K."/>
            <person name="Salamov A."/>
            <person name="Andreopoulos B."/>
            <person name="Baker S."/>
            <person name="Barry K."/>
            <person name="Bills G."/>
            <person name="Bluhm B."/>
            <person name="Cannon C."/>
            <person name="Castanera R."/>
            <person name="Culley D."/>
            <person name="Daum C."/>
            <person name="Ezra D."/>
            <person name="Gonzalez J."/>
            <person name="Henrissat B."/>
            <person name="Kuo A."/>
            <person name="Liang C."/>
            <person name="Lipzen A."/>
            <person name="Lutzoni F."/>
            <person name="Magnuson J."/>
            <person name="Mondo S."/>
            <person name="Nolan M."/>
            <person name="Ohm R."/>
            <person name="Pangilinan J."/>
            <person name="Park H.-J."/>
            <person name="Ramirez L."/>
            <person name="Alfaro M."/>
            <person name="Sun H."/>
            <person name="Tritt A."/>
            <person name="Yoshinaga Y."/>
            <person name="Zwiers L.-H."/>
            <person name="Turgeon B."/>
            <person name="Goodwin S."/>
            <person name="Spatafora J."/>
            <person name="Crous P."/>
            <person name="Grigoriev I."/>
        </authorList>
    </citation>
    <scope>NUCLEOTIDE SEQUENCE</scope>
    <source>
        <strain evidence="2">CBS 107.79</strain>
    </source>
</reference>
<name>A0A6A5VZ13_9PLEO</name>
<evidence type="ECO:0000256" key="1">
    <source>
        <dbReference type="SAM" id="MobiDB-lite"/>
    </source>
</evidence>
<protein>
    <submittedName>
        <fullName evidence="2">Uncharacterized protein</fullName>
    </submittedName>
</protein>
<feature type="non-terminal residue" evidence="2">
    <location>
        <position position="427"/>
    </location>
</feature>
<evidence type="ECO:0000313" key="3">
    <source>
        <dbReference type="Proteomes" id="UP000800036"/>
    </source>
</evidence>
<dbReference type="AlphaFoldDB" id="A0A6A5VZ13"/>
<dbReference type="Proteomes" id="UP000800036">
    <property type="component" value="Unassembled WGS sequence"/>
</dbReference>
<dbReference type="OrthoDB" id="3946340at2759"/>
<keyword evidence="3" id="KW-1185">Reference proteome</keyword>
<gene>
    <name evidence="2" type="ORF">BU23DRAFT_594464</name>
</gene>
<accession>A0A6A5VZ13</accession>
<feature type="compositionally biased region" description="Polar residues" evidence="1">
    <location>
        <begin position="17"/>
        <end position="35"/>
    </location>
</feature>
<proteinExistence type="predicted"/>
<feature type="region of interest" description="Disordered" evidence="1">
    <location>
        <begin position="17"/>
        <end position="40"/>
    </location>
</feature>